<dbReference type="GO" id="GO:0016740">
    <property type="term" value="F:transferase activity"/>
    <property type="evidence" value="ECO:0007669"/>
    <property type="project" value="UniProtKB-KW"/>
</dbReference>
<name>A0A381J7Q3_9CLOT</name>
<dbReference type="EMBL" id="UFWZ01000001">
    <property type="protein sequence ID" value="SUY47145.1"/>
    <property type="molecule type" value="Genomic_DNA"/>
</dbReference>
<organism evidence="1 2">
    <name type="scientific">Clostridium putrefaciens</name>
    <dbReference type="NCBI Taxonomy" id="99675"/>
    <lineage>
        <taxon>Bacteria</taxon>
        <taxon>Bacillati</taxon>
        <taxon>Bacillota</taxon>
        <taxon>Clostridia</taxon>
        <taxon>Eubacteriales</taxon>
        <taxon>Clostridiaceae</taxon>
        <taxon>Clostridium</taxon>
    </lineage>
</organism>
<keyword evidence="2" id="KW-1185">Reference proteome</keyword>
<proteinExistence type="predicted"/>
<dbReference type="EC" id="2.7.8.-" evidence="1"/>
<keyword evidence="1" id="KW-0808">Transferase</keyword>
<gene>
    <name evidence="1" type="ORF">NCTC9836_01472</name>
</gene>
<evidence type="ECO:0000313" key="2">
    <source>
        <dbReference type="Proteomes" id="UP000254664"/>
    </source>
</evidence>
<protein>
    <submittedName>
        <fullName evidence="1">4'-phosphopantetheinyl transferase sfp</fullName>
        <ecNumber evidence="1">2.7.8.-</ecNumber>
    </submittedName>
</protein>
<reference evidence="1 2" key="1">
    <citation type="submission" date="2018-06" db="EMBL/GenBank/DDBJ databases">
        <authorList>
            <consortium name="Pathogen Informatics"/>
            <person name="Doyle S."/>
        </authorList>
    </citation>
    <scope>NUCLEOTIDE SEQUENCE [LARGE SCALE GENOMIC DNA]</scope>
    <source>
        <strain evidence="1 2">NCTC9836</strain>
    </source>
</reference>
<evidence type="ECO:0000313" key="1">
    <source>
        <dbReference type="EMBL" id="SUY47145.1"/>
    </source>
</evidence>
<dbReference type="Proteomes" id="UP000254664">
    <property type="component" value="Unassembled WGS sequence"/>
</dbReference>
<sequence length="57" mass="6837">MKIYAVKILDISEEKVDKLSLLIDSDKRYKIKKFINKKDKIRTLMEEILIRTIIVEN</sequence>
<dbReference type="AlphaFoldDB" id="A0A381J7Q3"/>
<dbReference type="RefSeq" id="WP_242984078.1">
    <property type="nucleotide sequence ID" value="NZ_UFWZ01000001.1"/>
</dbReference>
<accession>A0A381J7Q3</accession>